<protein>
    <submittedName>
        <fullName evidence="1">Uncharacterized protein</fullName>
    </submittedName>
</protein>
<dbReference type="EMBL" id="VSSQ01003865">
    <property type="protein sequence ID" value="MPM22696.1"/>
    <property type="molecule type" value="Genomic_DNA"/>
</dbReference>
<organism evidence="1">
    <name type="scientific">bioreactor metagenome</name>
    <dbReference type="NCBI Taxonomy" id="1076179"/>
    <lineage>
        <taxon>unclassified sequences</taxon>
        <taxon>metagenomes</taxon>
        <taxon>ecological metagenomes</taxon>
    </lineage>
</organism>
<accession>A0A644Y2I0</accession>
<reference evidence="1" key="1">
    <citation type="submission" date="2019-08" db="EMBL/GenBank/DDBJ databases">
        <authorList>
            <person name="Kucharzyk K."/>
            <person name="Murdoch R.W."/>
            <person name="Higgins S."/>
            <person name="Loffler F."/>
        </authorList>
    </citation>
    <scope>NUCLEOTIDE SEQUENCE</scope>
</reference>
<dbReference type="Pfam" id="PF20289">
    <property type="entry name" value="MComp1"/>
    <property type="match status" value="1"/>
</dbReference>
<dbReference type="InterPro" id="IPR046905">
    <property type="entry name" value="ABC-3C_MC1"/>
</dbReference>
<sequence length="200" mass="23032">MKISLKTEKLDFLDELYPTFNPLLSKIEFIGTISVFSFIFDSENILSQNWKSITGTIASYYQSKIEDEGRDFECWNIYILFIVKEEVSAQLKYKIENNKFSSRKIVQDKMSNSINADLISQLIREHIVNSDLDISEPAEIIESTSIDSTYSTNSKIYQLIENSNLIISGRGTDKEGLDSLYQQIIKEIRNEIQEGRNTSI</sequence>
<gene>
    <name evidence="1" type="ORF">SDC9_69154</name>
</gene>
<name>A0A644Y2I0_9ZZZZ</name>
<dbReference type="AlphaFoldDB" id="A0A644Y2I0"/>
<comment type="caution">
    <text evidence="1">The sequence shown here is derived from an EMBL/GenBank/DDBJ whole genome shotgun (WGS) entry which is preliminary data.</text>
</comment>
<proteinExistence type="predicted"/>
<evidence type="ECO:0000313" key="1">
    <source>
        <dbReference type="EMBL" id="MPM22696.1"/>
    </source>
</evidence>